<organism evidence="1 2">
    <name type="scientific">Schistosoma japonicum</name>
    <name type="common">Blood fluke</name>
    <dbReference type="NCBI Taxonomy" id="6182"/>
    <lineage>
        <taxon>Eukaryota</taxon>
        <taxon>Metazoa</taxon>
        <taxon>Spiralia</taxon>
        <taxon>Lophotrochozoa</taxon>
        <taxon>Platyhelminthes</taxon>
        <taxon>Trematoda</taxon>
        <taxon>Digenea</taxon>
        <taxon>Strigeidida</taxon>
        <taxon>Schistosomatoidea</taxon>
        <taxon>Schistosomatidae</taxon>
        <taxon>Schistosoma</taxon>
    </lineage>
</organism>
<evidence type="ECO:0000313" key="1">
    <source>
        <dbReference type="EMBL" id="TNN17825.1"/>
    </source>
</evidence>
<name>A0A4Z2DMS2_SCHJA</name>
<dbReference type="OrthoDB" id="6239738at2759"/>
<dbReference type="Proteomes" id="UP000311919">
    <property type="component" value="Unassembled WGS sequence"/>
</dbReference>
<gene>
    <name evidence="1" type="ORF">EWB00_010812</name>
</gene>
<reference evidence="1 2" key="1">
    <citation type="submission" date="2019-03" db="EMBL/GenBank/DDBJ databases">
        <title>An improved genome assembly of the fluke Schistosoma japonicum.</title>
        <authorList>
            <person name="Hu W."/>
            <person name="Luo F."/>
            <person name="Yin M."/>
            <person name="Mo X."/>
            <person name="Sun C."/>
            <person name="Wu Q."/>
            <person name="Zhu B."/>
            <person name="Xiang M."/>
            <person name="Wang J."/>
            <person name="Wang Y."/>
            <person name="Zhang T."/>
            <person name="Xu B."/>
            <person name="Zheng H."/>
            <person name="Feng Z."/>
        </authorList>
    </citation>
    <scope>NUCLEOTIDE SEQUENCE [LARGE SCALE GENOMIC DNA]</scope>
    <source>
        <strain evidence="1">HuSjv2</strain>
        <tissue evidence="1">Worms</tissue>
    </source>
</reference>
<accession>A0A4Z2DMS2</accession>
<dbReference type="EMBL" id="SKCS01000086">
    <property type="protein sequence ID" value="TNN17825.1"/>
    <property type="molecule type" value="Genomic_DNA"/>
</dbReference>
<proteinExistence type="predicted"/>
<comment type="caution">
    <text evidence="1">The sequence shown here is derived from an EMBL/GenBank/DDBJ whole genome shotgun (WGS) entry which is preliminary data.</text>
</comment>
<evidence type="ECO:0000313" key="2">
    <source>
        <dbReference type="Proteomes" id="UP000311919"/>
    </source>
</evidence>
<dbReference type="AlphaFoldDB" id="A0A4Z2DMS2"/>
<keyword evidence="2" id="KW-1185">Reference proteome</keyword>
<sequence length="354" mass="39275">MTTFASRLCGYSVVGDTYKAALDLYNWVKKKESVGPIVQTAEDKAISVIKPFVESGIFQKIDDMACQHVLDRAEAACLQIKNTSNERLILPTANRAVTIAEACANLYLPKDDDPKFAAGGDATPTERLVRLQHRTSTHAVTLIHSTVDHANSLLSTLATYGSNLNQTVSKSVIKNTLTQAIALYELAYSTAKAVSLPIAARCLSIILDHVRKLDDQIKESKGINWMDLKKIVTLLEHMKGRLNGQEAVTEIELVPITEKPISSLTSYFPKIICDYSDGDNIFVTKPFSSLNTTKNIYLSYKSSPSIFLTVCAYEPIKSETPNIHVSWCVILGKLRFLVVKINQIKVWTVHKYAH</sequence>
<protein>
    <submittedName>
        <fullName evidence="1">Sj-Ts4 isoform 4</fullName>
    </submittedName>
</protein>